<keyword evidence="2" id="KW-0325">Glycoprotein</keyword>
<organism evidence="8 9">
    <name type="scientific">Branchiostoma floridae</name>
    <name type="common">Florida lancelet</name>
    <name type="synonym">Amphioxus</name>
    <dbReference type="NCBI Taxonomy" id="7739"/>
    <lineage>
        <taxon>Eukaryota</taxon>
        <taxon>Metazoa</taxon>
        <taxon>Chordata</taxon>
        <taxon>Cephalochordata</taxon>
        <taxon>Leptocardii</taxon>
        <taxon>Amphioxiformes</taxon>
        <taxon>Branchiostomatidae</taxon>
        <taxon>Branchiostoma</taxon>
    </lineage>
</organism>
<dbReference type="InterPro" id="IPR037359">
    <property type="entry name" value="NST/OST"/>
</dbReference>
<keyword evidence="6" id="KW-0472">Membrane</keyword>
<evidence type="ECO:0000256" key="6">
    <source>
        <dbReference type="SAM" id="Phobius"/>
    </source>
</evidence>
<dbReference type="FunFam" id="3.40.50.300:FF:002997">
    <property type="entry name" value="Sulfotransferase"/>
    <property type="match status" value="1"/>
</dbReference>
<dbReference type="OMA" id="RMPPSRM"/>
<feature type="transmembrane region" description="Helical" evidence="6">
    <location>
        <begin position="53"/>
        <end position="72"/>
    </location>
</feature>
<evidence type="ECO:0000256" key="1">
    <source>
        <dbReference type="ARBA" id="ARBA00022679"/>
    </source>
</evidence>
<feature type="binding site" evidence="4">
    <location>
        <position position="230"/>
    </location>
    <ligand>
        <name>3'-phosphoadenylyl sulfate</name>
        <dbReference type="ChEBI" id="CHEBI:58339"/>
    </ligand>
</feature>
<dbReference type="OrthoDB" id="411451at2759"/>
<dbReference type="InterPro" id="IPR027417">
    <property type="entry name" value="P-loop_NTPase"/>
</dbReference>
<keyword evidence="6" id="KW-0812">Transmembrane</keyword>
<keyword evidence="6" id="KW-1133">Transmembrane helix</keyword>
<feature type="binding site" evidence="4">
    <location>
        <begin position="147"/>
        <end position="151"/>
    </location>
    <ligand>
        <name>3'-phosphoadenylyl sulfate</name>
        <dbReference type="ChEBI" id="CHEBI:58339"/>
    </ligand>
</feature>
<feature type="active site" description="For sulfotransferase activity" evidence="3">
    <location>
        <position position="147"/>
    </location>
</feature>
<gene>
    <name evidence="9" type="primary">LOC118409574</name>
</gene>
<accession>A0A9J7KMG8</accession>
<evidence type="ECO:0000259" key="7">
    <source>
        <dbReference type="Pfam" id="PF00685"/>
    </source>
</evidence>
<dbReference type="RefSeq" id="XP_035666584.1">
    <property type="nucleotide sequence ID" value="XM_035810691.1"/>
</dbReference>
<dbReference type="GO" id="GO:0008146">
    <property type="term" value="F:sulfotransferase activity"/>
    <property type="evidence" value="ECO:0007669"/>
    <property type="project" value="InterPro"/>
</dbReference>
<sequence>MSDGLTRMPPSRMLPSRVLGVPCPSVSLLPLEKSSVLESKSETCNVMSVKKKAFFLTILGSTFLIVLLGYMGHIGASMCFTAEPRHTNSSPTSSVSTTRAVGCTTAQGRSADGSVIINSDGWSEDGMLHLKRTKKRLPKAIIIGVRKAGTRALLEMLNLHPKIAKASSEVHYFDIAENYEKGIDWYRHQMPYSYQDQITIEKSPAYFITEETPQRIYQMNNTMKLLLIVRDPTERAISDYTQIYSHKQEKNKNYDRFEDLALDPETKEVNTHYKAIRTSVYHRHMAQWLNTSH</sequence>
<dbReference type="GeneID" id="118409574"/>
<proteinExistence type="inferred from homology"/>
<evidence type="ECO:0000313" key="9">
    <source>
        <dbReference type="RefSeq" id="XP_035666584.1"/>
    </source>
</evidence>
<evidence type="ECO:0000256" key="5">
    <source>
        <dbReference type="RuleBase" id="RU361155"/>
    </source>
</evidence>
<evidence type="ECO:0000256" key="4">
    <source>
        <dbReference type="PIRSR" id="PIRSR637359-2"/>
    </source>
</evidence>
<dbReference type="KEGG" id="bfo:118409574"/>
<dbReference type="PANTHER" id="PTHR10605">
    <property type="entry name" value="HEPARAN SULFATE SULFOTRANSFERASE"/>
    <property type="match status" value="1"/>
</dbReference>
<evidence type="ECO:0000313" key="8">
    <source>
        <dbReference type="Proteomes" id="UP000001554"/>
    </source>
</evidence>
<dbReference type="PANTHER" id="PTHR10605:SF46">
    <property type="entry name" value="HEPARAN SULFATE GLUCOSAMINE 3-O-SULFOTRANSFERASE 5"/>
    <property type="match status" value="1"/>
</dbReference>
<protein>
    <recommendedName>
        <fullName evidence="5">Sulfotransferase</fullName>
        <ecNumber evidence="5">2.8.2.-</ecNumber>
    </recommendedName>
</protein>
<dbReference type="Gene3D" id="3.40.50.300">
    <property type="entry name" value="P-loop containing nucleotide triphosphate hydrolases"/>
    <property type="match status" value="1"/>
</dbReference>
<dbReference type="Proteomes" id="UP000001554">
    <property type="component" value="Chromosome 2"/>
</dbReference>
<dbReference type="EC" id="2.8.2.-" evidence="5"/>
<feature type="domain" description="Sulfotransferase" evidence="7">
    <location>
        <begin position="138"/>
        <end position="291"/>
    </location>
</feature>
<comment type="similarity">
    <text evidence="5">Belongs to the sulfotransferase 1 family.</text>
</comment>
<feature type="binding site" evidence="4">
    <location>
        <position position="238"/>
    </location>
    <ligand>
        <name>3'-phosphoadenylyl sulfate</name>
        <dbReference type="ChEBI" id="CHEBI:58339"/>
    </ligand>
</feature>
<reference evidence="9" key="3">
    <citation type="submission" date="2025-08" db="UniProtKB">
        <authorList>
            <consortium name="RefSeq"/>
        </authorList>
    </citation>
    <scope>IDENTIFICATION</scope>
</reference>
<reference evidence="8" key="2">
    <citation type="journal article" date="2020" name="Nat. Ecol. Evol.">
        <title>Deeply conserved synteny resolves early events in vertebrate evolution.</title>
        <authorList>
            <person name="Simakov O."/>
            <person name="Marletaz F."/>
            <person name="Yue J.X."/>
            <person name="O'Connell B."/>
            <person name="Jenkins J."/>
            <person name="Brandt A."/>
            <person name="Calef R."/>
            <person name="Tung C.H."/>
            <person name="Huang T.K."/>
            <person name="Schmutz J."/>
            <person name="Satoh N."/>
            <person name="Yu J.K."/>
            <person name="Putnam N.H."/>
            <person name="Green R.E."/>
            <person name="Rokhsar D.S."/>
        </authorList>
    </citation>
    <scope>NUCLEOTIDE SEQUENCE [LARGE SCALE GENOMIC DNA]</scope>
    <source>
        <strain evidence="8">S238N-H82</strain>
    </source>
</reference>
<evidence type="ECO:0000256" key="2">
    <source>
        <dbReference type="ARBA" id="ARBA00023180"/>
    </source>
</evidence>
<dbReference type="SUPFAM" id="SSF52540">
    <property type="entry name" value="P-loop containing nucleoside triphosphate hydrolases"/>
    <property type="match status" value="1"/>
</dbReference>
<keyword evidence="8" id="KW-1185">Reference proteome</keyword>
<name>A0A9J7KMG8_BRAFL</name>
<dbReference type="Pfam" id="PF00685">
    <property type="entry name" value="Sulfotransfer_1"/>
    <property type="match status" value="1"/>
</dbReference>
<dbReference type="AlphaFoldDB" id="A0A9J7KMG8"/>
<reference evidence="9" key="1">
    <citation type="journal article" date="2016" name="Genome Biol. Evol.">
        <title>Conserved non-coding elements in the most distant genera of cephalochordates: the Goldilocks principle.</title>
        <authorList>
            <person name="Yue J.X."/>
            <person name="Kozmikova I."/>
            <person name="Ono H."/>
            <person name="Nossa C.W."/>
            <person name="Kozmik Z."/>
            <person name="Putnam N.H."/>
            <person name="Yu J.K."/>
            <person name="Holland L.Z."/>
        </authorList>
    </citation>
    <scope>NUCLEOTIDE SEQUENCE</scope>
</reference>
<dbReference type="InterPro" id="IPR000863">
    <property type="entry name" value="Sulfotransferase_dom"/>
</dbReference>
<keyword evidence="1 5" id="KW-0808">Transferase</keyword>
<evidence type="ECO:0000256" key="3">
    <source>
        <dbReference type="PIRSR" id="PIRSR637359-1"/>
    </source>
</evidence>